<gene>
    <name evidence="1" type="ORF">U0042_29775</name>
</gene>
<reference evidence="1 2" key="1">
    <citation type="submission" date="2023-12" db="EMBL/GenBank/DDBJ databases">
        <title>Genome sequencing and assembly of bacterial species from a model synthetic community.</title>
        <authorList>
            <person name="Hogle S.L."/>
        </authorList>
    </citation>
    <scope>NUCLEOTIDE SEQUENCE [LARGE SCALE GENOMIC DNA]</scope>
    <source>
        <strain evidence="1 2">HAMBI 2494</strain>
        <plasmid evidence="1 2">unnamed</plasmid>
    </source>
</reference>
<protein>
    <submittedName>
        <fullName evidence="1">Uncharacterized protein</fullName>
    </submittedName>
</protein>
<name>A0ABZ0WV39_9BURK</name>
<keyword evidence="1" id="KW-0614">Plasmid</keyword>
<accession>A0ABZ0WV39</accession>
<dbReference type="RefSeq" id="WP_114815201.1">
    <property type="nucleotide sequence ID" value="NZ_CP139966.1"/>
</dbReference>
<proteinExistence type="predicted"/>
<keyword evidence="2" id="KW-1185">Reference proteome</keyword>
<geneLocation type="plasmid" evidence="1 2">
    <name>unnamed</name>
</geneLocation>
<organism evidence="1 2">
    <name type="scientific">Paraburkholderia kururiensis</name>
    <dbReference type="NCBI Taxonomy" id="984307"/>
    <lineage>
        <taxon>Bacteria</taxon>
        <taxon>Pseudomonadati</taxon>
        <taxon>Pseudomonadota</taxon>
        <taxon>Betaproteobacteria</taxon>
        <taxon>Burkholderiales</taxon>
        <taxon>Burkholderiaceae</taxon>
        <taxon>Paraburkholderia</taxon>
    </lineage>
</organism>
<evidence type="ECO:0000313" key="1">
    <source>
        <dbReference type="EMBL" id="WQD81264.1"/>
    </source>
</evidence>
<sequence length="281" mass="30137">MAAEDRLREAVRTREEAAMALAFEESHRLLDRIEALKDTVPASLAGVTGKFFSEAQRHRAALDEYASALRQDVTGIGDEIRGQLVESAEKITTAATATREAIRQLAESAQQNARKAGDSAVAAARDEAAQIAHAEAMRAFADVSKLKMQELETAVNEAVRRFGVVQDGYDKLLGKTNTLAEKIESQQLAGQQGSWGRTLAGSLVVAVVTAGLVLVGQSLLSHQSLTQLSSQVSYLISRANGTASANPAASYDSWGAAVLETWATLPPDARQKIQRAHDQVR</sequence>
<evidence type="ECO:0000313" key="2">
    <source>
        <dbReference type="Proteomes" id="UP001325479"/>
    </source>
</evidence>
<dbReference type="Proteomes" id="UP001325479">
    <property type="component" value="Plasmid unnamed"/>
</dbReference>
<dbReference type="EMBL" id="CP139966">
    <property type="protein sequence ID" value="WQD81264.1"/>
    <property type="molecule type" value="Genomic_DNA"/>
</dbReference>
<dbReference type="SUPFAM" id="SSF58113">
    <property type="entry name" value="Apolipoprotein A-I"/>
    <property type="match status" value="1"/>
</dbReference>